<dbReference type="Pfam" id="PF00501">
    <property type="entry name" value="AMP-binding"/>
    <property type="match status" value="1"/>
</dbReference>
<dbReference type="CDD" id="cd04433">
    <property type="entry name" value="AFD_class_I"/>
    <property type="match status" value="1"/>
</dbReference>
<name>A0A0W8G946_9ZZZZ</name>
<protein>
    <submittedName>
        <fullName evidence="4">Long-chain-fatty-acid--coa ligase</fullName>
        <ecNumber evidence="4">6.2.1.3</ecNumber>
    </submittedName>
</protein>
<dbReference type="InterPro" id="IPR025110">
    <property type="entry name" value="AMP-bd_C"/>
</dbReference>
<organism evidence="4">
    <name type="scientific">hydrocarbon metagenome</name>
    <dbReference type="NCBI Taxonomy" id="938273"/>
    <lineage>
        <taxon>unclassified sequences</taxon>
        <taxon>metagenomes</taxon>
        <taxon>ecological metagenomes</taxon>
    </lineage>
</organism>
<comment type="caution">
    <text evidence="4">The sequence shown here is derived from an EMBL/GenBank/DDBJ whole genome shotgun (WGS) entry which is preliminary data.</text>
</comment>
<gene>
    <name evidence="4" type="ORF">ASZ90_000456</name>
</gene>
<dbReference type="InterPro" id="IPR045851">
    <property type="entry name" value="AMP-bd_C_sf"/>
</dbReference>
<dbReference type="InterPro" id="IPR042099">
    <property type="entry name" value="ANL_N_sf"/>
</dbReference>
<dbReference type="AlphaFoldDB" id="A0A0W8G946"/>
<dbReference type="PANTHER" id="PTHR43352:SF1">
    <property type="entry name" value="ANTHRANILATE--COA LIGASE"/>
    <property type="match status" value="1"/>
</dbReference>
<feature type="domain" description="AMP-dependent synthetase/ligase" evidence="2">
    <location>
        <begin position="1"/>
        <end position="165"/>
    </location>
</feature>
<proteinExistence type="predicted"/>
<evidence type="ECO:0000256" key="1">
    <source>
        <dbReference type="ARBA" id="ARBA00022598"/>
    </source>
</evidence>
<dbReference type="EC" id="6.2.1.3" evidence="4"/>
<dbReference type="Gene3D" id="3.30.300.30">
    <property type="match status" value="1"/>
</dbReference>
<evidence type="ECO:0000259" key="3">
    <source>
        <dbReference type="Pfam" id="PF13193"/>
    </source>
</evidence>
<dbReference type="Gene3D" id="3.40.50.12780">
    <property type="entry name" value="N-terminal domain of ligase-like"/>
    <property type="match status" value="1"/>
</dbReference>
<dbReference type="GO" id="GO:0044550">
    <property type="term" value="P:secondary metabolite biosynthetic process"/>
    <property type="evidence" value="ECO:0007669"/>
    <property type="project" value="TreeGrafter"/>
</dbReference>
<dbReference type="SUPFAM" id="SSF56801">
    <property type="entry name" value="Acetyl-CoA synthetase-like"/>
    <property type="match status" value="1"/>
</dbReference>
<evidence type="ECO:0000313" key="4">
    <source>
        <dbReference type="EMBL" id="KUG29653.1"/>
    </source>
</evidence>
<dbReference type="InterPro" id="IPR000873">
    <property type="entry name" value="AMP-dep_synth/lig_dom"/>
</dbReference>
<feature type="domain" description="AMP-binding enzyme C-terminal" evidence="3">
    <location>
        <begin position="216"/>
        <end position="273"/>
    </location>
</feature>
<dbReference type="Pfam" id="PF13193">
    <property type="entry name" value="AMP-binding_C"/>
    <property type="match status" value="1"/>
</dbReference>
<dbReference type="GO" id="GO:0004467">
    <property type="term" value="F:long-chain fatty acid-CoA ligase activity"/>
    <property type="evidence" value="ECO:0007669"/>
    <property type="project" value="UniProtKB-EC"/>
</dbReference>
<dbReference type="EMBL" id="LNQE01000055">
    <property type="protein sequence ID" value="KUG29653.1"/>
    <property type="molecule type" value="Genomic_DNA"/>
</dbReference>
<accession>A0A0W8G946</accession>
<dbReference type="PANTHER" id="PTHR43352">
    <property type="entry name" value="ACETYL-COA SYNTHETASE"/>
    <property type="match status" value="1"/>
</dbReference>
<evidence type="ECO:0000259" key="2">
    <source>
        <dbReference type="Pfam" id="PF00501"/>
    </source>
</evidence>
<keyword evidence="1 4" id="KW-0436">Ligase</keyword>
<sequence>MLCSAKMSHAYGLFTTLFLTLQAGATAVLDPDKPDAVNTLRLLADEKVTVLASVPALYCLMLLAKEGELRLEHLRCCYSSGETLPESVHQAWRRATGLDLGLGYGATEAMTFVIGSRPGESVPGTAGRAIPPFEAVVVDKHFRRVQPGAPGHLGLRGPSIMRGYLNAPEWTARAFTPDGLLLTGDMAVEQDGVFTILGRMDDMFKVGGLWVAPARVESALLSHEAVAQCAVTGGTAGALTLARAHVVLKSGWMWSPDLEKTLRVHAAQRLPDYLLDGRSPRGARVSFFRSPPSHDPAWRKLFENVGDSVGEKKRAYN</sequence>
<reference evidence="4" key="1">
    <citation type="journal article" date="2015" name="Proc. Natl. Acad. Sci. U.S.A.">
        <title>Networks of energetic and metabolic interactions define dynamics in microbial communities.</title>
        <authorList>
            <person name="Embree M."/>
            <person name="Liu J.K."/>
            <person name="Al-Bassam M.M."/>
            <person name="Zengler K."/>
        </authorList>
    </citation>
    <scope>NUCLEOTIDE SEQUENCE</scope>
</reference>